<dbReference type="Proteomes" id="UP000095003">
    <property type="component" value="Unassembled WGS sequence"/>
</dbReference>
<sequence>MLKRYKLRNYDFKLVLLVLAISIIGIMAVGSAKESLQERQIAGVAMGMVIMIIISLIDYSQLLRLYWFYYIFSIGMLIAVLIWGEKVNGATRWINIPHLFQFQPSEIAKILLILFYAQFIMKYKEKLNTFKILFLCVGLMLPAIFLVYKEPNLSTTILYCILFCVLIFVGGLNYKIIGGVLAVIVPSLAVAFYLVMQPGQQLIQNYQLTRILAWLNPEKYADAEAYQQLNSVMAIGSGQLWGKGLNNNVIASVKNGNFISEPETDFIFAVIGEEMGFVGSCVVIVLLMLIALECISIARTAKDTSGMIIASGMAAVIGFQSFMNIAVTTMIMPNTGIPLPFVSNGLTSLVSLFIGMGFVLNVRLQRKNLY</sequence>
<dbReference type="GO" id="GO:0032153">
    <property type="term" value="C:cell division site"/>
    <property type="evidence" value="ECO:0007669"/>
    <property type="project" value="TreeGrafter"/>
</dbReference>
<feature type="transmembrane region" description="Helical" evidence="6">
    <location>
        <begin position="275"/>
        <end position="295"/>
    </location>
</feature>
<feature type="transmembrane region" description="Helical" evidence="6">
    <location>
        <begin position="41"/>
        <end position="59"/>
    </location>
</feature>
<feature type="transmembrane region" description="Helical" evidence="6">
    <location>
        <begin position="176"/>
        <end position="196"/>
    </location>
</feature>
<comment type="subcellular location">
    <subcellularLocation>
        <location evidence="1">Membrane</location>
        <topology evidence="1">Multi-pass membrane protein</topology>
    </subcellularLocation>
</comment>
<keyword evidence="4 6" id="KW-1133">Transmembrane helix</keyword>
<feature type="transmembrane region" description="Helical" evidence="6">
    <location>
        <begin position="307"/>
        <end position="331"/>
    </location>
</feature>
<keyword evidence="5 6" id="KW-0472">Membrane</keyword>
<feature type="transmembrane region" description="Helical" evidence="6">
    <location>
        <begin position="96"/>
        <end position="117"/>
    </location>
</feature>
<evidence type="ECO:0000313" key="7">
    <source>
        <dbReference type="EMBL" id="ODM02622.1"/>
    </source>
</evidence>
<keyword evidence="13" id="KW-1185">Reference proteome</keyword>
<dbReference type="OrthoDB" id="9812661at2"/>
<evidence type="ECO:0000256" key="5">
    <source>
        <dbReference type="ARBA" id="ARBA00023136"/>
    </source>
</evidence>
<feature type="transmembrane region" description="Helical" evidence="6">
    <location>
        <begin position="66"/>
        <end position="84"/>
    </location>
</feature>
<reference evidence="11 14" key="1">
    <citation type="submission" date="2016-07" db="EMBL/GenBank/DDBJ databases">
        <title>Characterization of isolates of Eisenbergiella tayi derived from blood cultures, using whole genome sequencing.</title>
        <authorList>
            <person name="Burdz T."/>
            <person name="Wiebe D."/>
            <person name="Huynh C."/>
            <person name="Bernard K."/>
        </authorList>
    </citation>
    <scope>NUCLEOTIDE SEQUENCE [LARGE SCALE GENOMIC DNA]</scope>
    <source>
        <strain evidence="8 11">NML 110608</strain>
        <strain evidence="7 14">NML 120489</strain>
    </source>
</reference>
<dbReference type="Proteomes" id="UP000094271">
    <property type="component" value="Unassembled WGS sequence"/>
</dbReference>
<dbReference type="GeneID" id="93304158"/>
<dbReference type="EMBL" id="MCGI01000009">
    <property type="protein sequence ID" value="ODM02622.1"/>
    <property type="molecule type" value="Genomic_DNA"/>
</dbReference>
<dbReference type="Proteomes" id="UP000094067">
    <property type="component" value="Unassembled WGS sequence"/>
</dbReference>
<feature type="transmembrane region" description="Helical" evidence="6">
    <location>
        <begin position="153"/>
        <end position="169"/>
    </location>
</feature>
<name>A0A1E3UQ21_9FIRM</name>
<evidence type="ECO:0000313" key="13">
    <source>
        <dbReference type="Proteomes" id="UP000094869"/>
    </source>
</evidence>
<dbReference type="EMBL" id="MEHA01000001">
    <property type="protein sequence ID" value="ODR56025.1"/>
    <property type="molecule type" value="Genomic_DNA"/>
</dbReference>
<comment type="caution">
    <text evidence="10">The sequence shown here is derived from an EMBL/GenBank/DDBJ whole genome shotgun (WGS) entry which is preliminary data.</text>
</comment>
<evidence type="ECO:0000313" key="11">
    <source>
        <dbReference type="Proteomes" id="UP000094067"/>
    </source>
</evidence>
<accession>A0A1E3UQ21</accession>
<organism evidence="10 12">
    <name type="scientific">Eisenbergiella tayi</name>
    <dbReference type="NCBI Taxonomy" id="1432052"/>
    <lineage>
        <taxon>Bacteria</taxon>
        <taxon>Bacillati</taxon>
        <taxon>Bacillota</taxon>
        <taxon>Clostridia</taxon>
        <taxon>Lachnospirales</taxon>
        <taxon>Lachnospiraceae</taxon>
        <taxon>Eisenbergiella</taxon>
    </lineage>
</organism>
<evidence type="ECO:0000256" key="3">
    <source>
        <dbReference type="ARBA" id="ARBA00022960"/>
    </source>
</evidence>
<dbReference type="GO" id="GO:0005886">
    <property type="term" value="C:plasma membrane"/>
    <property type="evidence" value="ECO:0007669"/>
    <property type="project" value="TreeGrafter"/>
</dbReference>
<reference evidence="9 13" key="2">
    <citation type="submission" date="2016-08" db="EMBL/GenBank/DDBJ databases">
        <title>Characterization of Isolates of Eisenbergiella tayi Derived from Blood Cultures, Using Whole Genome Sequencing.</title>
        <authorList>
            <person name="Bernier A.-M."/>
            <person name="Burdz T."/>
            <person name="Wiebe D."/>
            <person name="Bernard K."/>
        </authorList>
    </citation>
    <scope>NUCLEOTIDE SEQUENCE [LARGE SCALE GENOMIC DNA]</scope>
    <source>
        <strain evidence="9 13">NML120146</strain>
    </source>
</reference>
<dbReference type="EMBL" id="MEHD01000056">
    <property type="protein sequence ID" value="ODR44248.1"/>
    <property type="molecule type" value="Genomic_DNA"/>
</dbReference>
<proteinExistence type="predicted"/>
<dbReference type="EMBL" id="MCGH01000002">
    <property type="protein sequence ID" value="ODM06490.1"/>
    <property type="molecule type" value="Genomic_DNA"/>
</dbReference>
<feature type="transmembrane region" description="Helical" evidence="6">
    <location>
        <begin position="12"/>
        <end position="29"/>
    </location>
</feature>
<protein>
    <submittedName>
        <fullName evidence="10">Rod shape-determining protein RodA</fullName>
    </submittedName>
</protein>
<gene>
    <name evidence="7" type="primary">mrdB</name>
    <name evidence="7" type="ORF">BEH84_06177</name>
    <name evidence="10" type="ORF">BEI59_02445</name>
    <name evidence="8" type="ORF">BEI61_02380</name>
    <name evidence="9" type="ORF">BEI63_32085</name>
</gene>
<reference evidence="10 12" key="3">
    <citation type="submission" date="2016-08" db="EMBL/GenBank/DDBJ databases">
        <authorList>
            <person name="Seilhamer J.J."/>
        </authorList>
    </citation>
    <scope>NUCLEOTIDE SEQUENCE [LARGE SCALE GENOMIC DNA]</scope>
    <source>
        <strain evidence="10 12">NML150140-1</strain>
    </source>
</reference>
<dbReference type="PANTHER" id="PTHR30474:SF1">
    <property type="entry name" value="PEPTIDOGLYCAN GLYCOSYLTRANSFERASE MRDB"/>
    <property type="match status" value="1"/>
</dbReference>
<evidence type="ECO:0000313" key="12">
    <source>
        <dbReference type="Proteomes" id="UP000094271"/>
    </source>
</evidence>
<evidence type="ECO:0000256" key="2">
    <source>
        <dbReference type="ARBA" id="ARBA00022692"/>
    </source>
</evidence>
<evidence type="ECO:0000256" key="4">
    <source>
        <dbReference type="ARBA" id="ARBA00022989"/>
    </source>
</evidence>
<dbReference type="PANTHER" id="PTHR30474">
    <property type="entry name" value="CELL CYCLE PROTEIN"/>
    <property type="match status" value="1"/>
</dbReference>
<dbReference type="GO" id="GO:0008360">
    <property type="term" value="P:regulation of cell shape"/>
    <property type="evidence" value="ECO:0007669"/>
    <property type="project" value="UniProtKB-KW"/>
</dbReference>
<evidence type="ECO:0000313" key="10">
    <source>
        <dbReference type="EMBL" id="ODR56025.1"/>
    </source>
</evidence>
<dbReference type="Pfam" id="PF01098">
    <property type="entry name" value="FTSW_RODA_SPOVE"/>
    <property type="match status" value="1"/>
</dbReference>
<evidence type="ECO:0000313" key="8">
    <source>
        <dbReference type="EMBL" id="ODM06490.1"/>
    </source>
</evidence>
<dbReference type="PATRIC" id="fig|1432052.3.peg.6825"/>
<evidence type="ECO:0000256" key="1">
    <source>
        <dbReference type="ARBA" id="ARBA00004141"/>
    </source>
</evidence>
<feature type="transmembrane region" description="Helical" evidence="6">
    <location>
        <begin position="129"/>
        <end position="147"/>
    </location>
</feature>
<dbReference type="AlphaFoldDB" id="A0A1E3UQ21"/>
<evidence type="ECO:0000256" key="6">
    <source>
        <dbReference type="SAM" id="Phobius"/>
    </source>
</evidence>
<keyword evidence="2 6" id="KW-0812">Transmembrane</keyword>
<dbReference type="InterPro" id="IPR001182">
    <property type="entry name" value="FtsW/RodA"/>
</dbReference>
<evidence type="ECO:0000313" key="9">
    <source>
        <dbReference type="EMBL" id="ODR44248.1"/>
    </source>
</evidence>
<dbReference type="RefSeq" id="WP_009252766.1">
    <property type="nucleotide sequence ID" value="NZ_BAABXS010000001.1"/>
</dbReference>
<evidence type="ECO:0000313" key="14">
    <source>
        <dbReference type="Proteomes" id="UP000095003"/>
    </source>
</evidence>
<feature type="transmembrane region" description="Helical" evidence="6">
    <location>
        <begin position="337"/>
        <end position="360"/>
    </location>
</feature>
<dbReference type="GO" id="GO:0015648">
    <property type="term" value="F:lipid-linked peptidoglycan transporter activity"/>
    <property type="evidence" value="ECO:0007669"/>
    <property type="project" value="TreeGrafter"/>
</dbReference>
<dbReference type="GO" id="GO:0051301">
    <property type="term" value="P:cell division"/>
    <property type="evidence" value="ECO:0007669"/>
    <property type="project" value="InterPro"/>
</dbReference>
<keyword evidence="3" id="KW-0133">Cell shape</keyword>
<dbReference type="Proteomes" id="UP000094869">
    <property type="component" value="Unassembled WGS sequence"/>
</dbReference>